<evidence type="ECO:0000313" key="2">
    <source>
        <dbReference type="Proteomes" id="UP001519460"/>
    </source>
</evidence>
<accession>A0ABD0JVZ3</accession>
<keyword evidence="2" id="KW-1185">Reference proteome</keyword>
<dbReference type="Proteomes" id="UP001519460">
    <property type="component" value="Unassembled WGS sequence"/>
</dbReference>
<comment type="caution">
    <text evidence="1">The sequence shown here is derived from an EMBL/GenBank/DDBJ whole genome shotgun (WGS) entry which is preliminary data.</text>
</comment>
<evidence type="ECO:0000313" key="1">
    <source>
        <dbReference type="EMBL" id="KAK7479241.1"/>
    </source>
</evidence>
<protein>
    <submittedName>
        <fullName evidence="1">Uncharacterized protein</fullName>
    </submittedName>
</protein>
<sequence length="92" mass="10273">MWCASIFKASGKTVCCPVLSPSCQNSETLFSLDRKQDSTAWTLAGFVWLKYCLVFCEVSAGLSACCLRWLFSGDLSGMEEAALLLFRIMWNQ</sequence>
<proteinExistence type="predicted"/>
<gene>
    <name evidence="1" type="ORF">BaRGS_00029489</name>
</gene>
<dbReference type="AlphaFoldDB" id="A0ABD0JVZ3"/>
<name>A0ABD0JVZ3_9CAEN</name>
<dbReference type="EMBL" id="JACVVK020000307">
    <property type="protein sequence ID" value="KAK7479241.1"/>
    <property type="molecule type" value="Genomic_DNA"/>
</dbReference>
<reference evidence="1 2" key="1">
    <citation type="journal article" date="2023" name="Sci. Data">
        <title>Genome assembly of the Korean intertidal mud-creeper Batillaria attramentaria.</title>
        <authorList>
            <person name="Patra A.K."/>
            <person name="Ho P.T."/>
            <person name="Jun S."/>
            <person name="Lee S.J."/>
            <person name="Kim Y."/>
            <person name="Won Y.J."/>
        </authorList>
    </citation>
    <scope>NUCLEOTIDE SEQUENCE [LARGE SCALE GENOMIC DNA]</scope>
    <source>
        <strain evidence="1">Wonlab-2016</strain>
    </source>
</reference>
<organism evidence="1 2">
    <name type="scientific">Batillaria attramentaria</name>
    <dbReference type="NCBI Taxonomy" id="370345"/>
    <lineage>
        <taxon>Eukaryota</taxon>
        <taxon>Metazoa</taxon>
        <taxon>Spiralia</taxon>
        <taxon>Lophotrochozoa</taxon>
        <taxon>Mollusca</taxon>
        <taxon>Gastropoda</taxon>
        <taxon>Caenogastropoda</taxon>
        <taxon>Sorbeoconcha</taxon>
        <taxon>Cerithioidea</taxon>
        <taxon>Batillariidae</taxon>
        <taxon>Batillaria</taxon>
    </lineage>
</organism>